<comment type="caution">
    <text evidence="2">The sequence shown here is derived from an EMBL/GenBank/DDBJ whole genome shotgun (WGS) entry which is preliminary data.</text>
</comment>
<accession>A0A2I0H1W2</accession>
<feature type="non-terminal residue" evidence="2">
    <location>
        <position position="126"/>
    </location>
</feature>
<protein>
    <submittedName>
        <fullName evidence="2">Uncharacterized protein</fullName>
    </submittedName>
</protein>
<proteinExistence type="predicted"/>
<organism evidence="2 3">
    <name type="scientific">Punica granatum</name>
    <name type="common">Pomegranate</name>
    <dbReference type="NCBI Taxonomy" id="22663"/>
    <lineage>
        <taxon>Eukaryota</taxon>
        <taxon>Viridiplantae</taxon>
        <taxon>Streptophyta</taxon>
        <taxon>Embryophyta</taxon>
        <taxon>Tracheophyta</taxon>
        <taxon>Spermatophyta</taxon>
        <taxon>Magnoliopsida</taxon>
        <taxon>eudicotyledons</taxon>
        <taxon>Gunneridae</taxon>
        <taxon>Pentapetalae</taxon>
        <taxon>rosids</taxon>
        <taxon>malvids</taxon>
        <taxon>Myrtales</taxon>
        <taxon>Lythraceae</taxon>
        <taxon>Punica</taxon>
    </lineage>
</organism>
<dbReference type="Proteomes" id="UP000233551">
    <property type="component" value="Unassembled WGS sequence"/>
</dbReference>
<keyword evidence="3" id="KW-1185">Reference proteome</keyword>
<gene>
    <name evidence="2" type="ORF">CRG98_049816</name>
</gene>
<sequence>MAIALRHVKKKALNKKGNLKKQQSKKGNSKKQQSKKDNSKKQQSKKAGSPSYEADSIRHGIETREQIFRNSHCLWRKKTSQLSQRRALQVSVYILPSNSRWQSDRLLLTMVLTTNMDTLVTWLTSK</sequence>
<reference evidence="2 3" key="1">
    <citation type="submission" date="2017-11" db="EMBL/GenBank/DDBJ databases">
        <title>De-novo sequencing of pomegranate (Punica granatum L.) genome.</title>
        <authorList>
            <person name="Akparov Z."/>
            <person name="Amiraslanov A."/>
            <person name="Hajiyeva S."/>
            <person name="Abbasov M."/>
            <person name="Kaur K."/>
            <person name="Hamwieh A."/>
            <person name="Solovyev V."/>
            <person name="Salamov A."/>
            <person name="Braich B."/>
            <person name="Kosarev P."/>
            <person name="Mahmoud A."/>
            <person name="Hajiyev E."/>
            <person name="Babayeva S."/>
            <person name="Izzatullayeva V."/>
            <person name="Mammadov A."/>
            <person name="Mammadov A."/>
            <person name="Sharifova S."/>
            <person name="Ojaghi J."/>
            <person name="Eynullazada K."/>
            <person name="Bayramov B."/>
            <person name="Abdulazimova A."/>
            <person name="Shahmuradov I."/>
        </authorList>
    </citation>
    <scope>NUCLEOTIDE SEQUENCE [LARGE SCALE GENOMIC DNA]</scope>
    <source>
        <strain evidence="3">cv. AG2017</strain>
        <tissue evidence="2">Leaf</tissue>
    </source>
</reference>
<evidence type="ECO:0000313" key="2">
    <source>
        <dbReference type="EMBL" id="PKH93897.1"/>
    </source>
</evidence>
<feature type="compositionally biased region" description="Basic residues" evidence="1">
    <location>
        <begin position="1"/>
        <end position="33"/>
    </location>
</feature>
<evidence type="ECO:0000313" key="3">
    <source>
        <dbReference type="Proteomes" id="UP000233551"/>
    </source>
</evidence>
<feature type="region of interest" description="Disordered" evidence="1">
    <location>
        <begin position="1"/>
        <end position="58"/>
    </location>
</feature>
<evidence type="ECO:0000256" key="1">
    <source>
        <dbReference type="SAM" id="MobiDB-lite"/>
    </source>
</evidence>
<name>A0A2I0H1W2_PUNGR</name>
<dbReference type="AlphaFoldDB" id="A0A2I0H1W2"/>
<dbReference type="EMBL" id="PGOL01043067">
    <property type="protein sequence ID" value="PKH93897.1"/>
    <property type="molecule type" value="Genomic_DNA"/>
</dbReference>